<accession>A0A401URD7</accession>
<dbReference type="SUPFAM" id="SSF56601">
    <property type="entry name" value="beta-lactamase/transpeptidase-like"/>
    <property type="match status" value="1"/>
</dbReference>
<sequence length="260" mass="29776">MKVIKKYLETREGNYSFYFEEINSGYLYGLNEDKEMVSAGCIKLPLAMSLLKEVQNGKIDLQSKIKIESGDKIHGSNGIIHEFSGKEYSIVDLLIAMLIQSDNTAANKIIEVLGMQRIDELFKDMGLKNTKLKRITTDIKLEQDELENTTSSFDLSKCFKLLYLKQYLNEENSDLLIRILKKQQVTNKLPFYAPKQIQENIANKGGSLETVENDTTLMMIEKGNFLFTVMANNLPNNVYGITTISRVGKMMWDIIDKDWK</sequence>
<dbReference type="InterPro" id="IPR045155">
    <property type="entry name" value="Beta-lactam_cat"/>
</dbReference>
<keyword evidence="2" id="KW-0378">Hydrolase</keyword>
<comment type="caution">
    <text evidence="2">The sequence shown here is derived from an EMBL/GenBank/DDBJ whole genome shotgun (WGS) entry which is preliminary data.</text>
</comment>
<evidence type="ECO:0000313" key="2">
    <source>
        <dbReference type="EMBL" id="GCD12091.1"/>
    </source>
</evidence>
<keyword evidence="3" id="KW-1185">Reference proteome</keyword>
<evidence type="ECO:0000259" key="1">
    <source>
        <dbReference type="Pfam" id="PF13354"/>
    </source>
</evidence>
<dbReference type="PANTHER" id="PTHR35333">
    <property type="entry name" value="BETA-LACTAMASE"/>
    <property type="match status" value="1"/>
</dbReference>
<proteinExistence type="predicted"/>
<reference evidence="2 3" key="1">
    <citation type="submission" date="2018-11" db="EMBL/GenBank/DDBJ databases">
        <title>Genome sequencing and assembly of Clostridium tagluense strain A121.</title>
        <authorList>
            <person name="Murakami T."/>
            <person name="Segawa T."/>
            <person name="Shcherbakova V.A."/>
            <person name="Mori H."/>
            <person name="Yoshimura Y."/>
        </authorList>
    </citation>
    <scope>NUCLEOTIDE SEQUENCE [LARGE SCALE GENOMIC DNA]</scope>
    <source>
        <strain evidence="2 3">A121</strain>
    </source>
</reference>
<organism evidence="2 3">
    <name type="scientific">Clostridium tagluense</name>
    <dbReference type="NCBI Taxonomy" id="360422"/>
    <lineage>
        <taxon>Bacteria</taxon>
        <taxon>Bacillati</taxon>
        <taxon>Bacillota</taxon>
        <taxon>Clostridia</taxon>
        <taxon>Eubacteriales</taxon>
        <taxon>Clostridiaceae</taxon>
        <taxon>Clostridium</taxon>
    </lineage>
</organism>
<dbReference type="Gene3D" id="3.40.710.10">
    <property type="entry name" value="DD-peptidase/beta-lactamase superfamily"/>
    <property type="match status" value="1"/>
</dbReference>
<gene>
    <name evidence="2" type="ORF">Ctaglu_37140</name>
</gene>
<dbReference type="GO" id="GO:0008800">
    <property type="term" value="F:beta-lactamase activity"/>
    <property type="evidence" value="ECO:0007669"/>
    <property type="project" value="InterPro"/>
</dbReference>
<dbReference type="GeneID" id="77242955"/>
<dbReference type="EMBL" id="BHYK01000026">
    <property type="protein sequence ID" value="GCD12091.1"/>
    <property type="molecule type" value="Genomic_DNA"/>
</dbReference>
<dbReference type="GO" id="GO:0030655">
    <property type="term" value="P:beta-lactam antibiotic catabolic process"/>
    <property type="evidence" value="ECO:0007669"/>
    <property type="project" value="InterPro"/>
</dbReference>
<feature type="domain" description="Beta-lactamase class A catalytic" evidence="1">
    <location>
        <begin position="16"/>
        <end position="230"/>
    </location>
</feature>
<protein>
    <submittedName>
        <fullName evidence="2">Serine hydrolase</fullName>
    </submittedName>
</protein>
<dbReference type="InterPro" id="IPR000871">
    <property type="entry name" value="Beta-lactam_class-A"/>
</dbReference>
<dbReference type="PANTHER" id="PTHR35333:SF3">
    <property type="entry name" value="BETA-LACTAMASE-TYPE TRANSPEPTIDASE FOLD CONTAINING PROTEIN"/>
    <property type="match status" value="1"/>
</dbReference>
<dbReference type="Proteomes" id="UP000287872">
    <property type="component" value="Unassembled WGS sequence"/>
</dbReference>
<dbReference type="AlphaFoldDB" id="A0A401URD7"/>
<name>A0A401URD7_9CLOT</name>
<dbReference type="GO" id="GO:0046677">
    <property type="term" value="P:response to antibiotic"/>
    <property type="evidence" value="ECO:0007669"/>
    <property type="project" value="InterPro"/>
</dbReference>
<dbReference type="RefSeq" id="WP_125004489.1">
    <property type="nucleotide sequence ID" value="NZ_BHYK01000026.1"/>
</dbReference>
<dbReference type="Pfam" id="PF13354">
    <property type="entry name" value="Beta-lactamase2"/>
    <property type="match status" value="1"/>
</dbReference>
<dbReference type="OrthoDB" id="9775096at2"/>
<dbReference type="InterPro" id="IPR012338">
    <property type="entry name" value="Beta-lactam/transpept-like"/>
</dbReference>
<evidence type="ECO:0000313" key="3">
    <source>
        <dbReference type="Proteomes" id="UP000287872"/>
    </source>
</evidence>